<feature type="domain" description="Cadherin" evidence="14">
    <location>
        <begin position="1531"/>
        <end position="1636"/>
    </location>
</feature>
<evidence type="ECO:0000256" key="5">
    <source>
        <dbReference type="ARBA" id="ARBA00022737"/>
    </source>
</evidence>
<evidence type="ECO:0000256" key="2">
    <source>
        <dbReference type="ARBA" id="ARBA00022536"/>
    </source>
</evidence>
<feature type="transmembrane region" description="Helical" evidence="13">
    <location>
        <begin position="2370"/>
        <end position="2393"/>
    </location>
</feature>
<dbReference type="GO" id="GO:0007156">
    <property type="term" value="P:homophilic cell adhesion via plasma membrane adhesion molecules"/>
    <property type="evidence" value="ECO:0007669"/>
    <property type="project" value="InterPro"/>
</dbReference>
<keyword evidence="16" id="KW-1185">Reference proteome</keyword>
<dbReference type="InterPro" id="IPR020894">
    <property type="entry name" value="Cadherin_CS"/>
</dbReference>
<evidence type="ECO:0000256" key="3">
    <source>
        <dbReference type="ARBA" id="ARBA00022692"/>
    </source>
</evidence>
<dbReference type="GO" id="GO:0005509">
    <property type="term" value="F:calcium ion binding"/>
    <property type="evidence" value="ECO:0007669"/>
    <property type="project" value="UniProtKB-UniRule"/>
</dbReference>
<feature type="domain" description="Cadherin" evidence="14">
    <location>
        <begin position="1032"/>
        <end position="1119"/>
    </location>
</feature>
<protein>
    <recommendedName>
        <fullName evidence="14">Cadherin domain-containing protein</fullName>
    </recommendedName>
</protein>
<evidence type="ECO:0000256" key="1">
    <source>
        <dbReference type="ARBA" id="ARBA00004167"/>
    </source>
</evidence>
<dbReference type="CDD" id="cd11304">
    <property type="entry name" value="Cadherin_repeat"/>
    <property type="match status" value="19"/>
</dbReference>
<dbReference type="FunFam" id="2.60.40.60:FF:000104">
    <property type="entry name" value="cadherin-23 isoform X1"/>
    <property type="match status" value="2"/>
</dbReference>
<keyword evidence="11" id="KW-0325">Glycoprotein</keyword>
<keyword evidence="6 12" id="KW-0106">Calcium</keyword>
<feature type="domain" description="Cadherin" evidence="14">
    <location>
        <begin position="2051"/>
        <end position="2160"/>
    </location>
</feature>
<feature type="domain" description="Cadherin" evidence="14">
    <location>
        <begin position="1737"/>
        <end position="1841"/>
    </location>
</feature>
<dbReference type="SMART" id="SM00112">
    <property type="entry name" value="CA"/>
    <property type="match status" value="20"/>
</dbReference>
<feature type="domain" description="Cadherin" evidence="14">
    <location>
        <begin position="498"/>
        <end position="602"/>
    </location>
</feature>
<keyword evidence="8 13" id="KW-1133">Transmembrane helix</keyword>
<dbReference type="SUPFAM" id="SSF49313">
    <property type="entry name" value="Cadherin-like"/>
    <property type="match status" value="20"/>
</dbReference>
<dbReference type="FunFam" id="2.60.40.60:FF:000039">
    <property type="entry name" value="FAT atypical cadherin 3"/>
    <property type="match status" value="1"/>
</dbReference>
<feature type="domain" description="Cadherin" evidence="14">
    <location>
        <begin position="1667"/>
        <end position="1736"/>
    </location>
</feature>
<feature type="domain" description="Cadherin" evidence="14">
    <location>
        <begin position="1226"/>
        <end position="1325"/>
    </location>
</feature>
<dbReference type="GO" id="GO:0005886">
    <property type="term" value="C:plasma membrane"/>
    <property type="evidence" value="ECO:0007669"/>
    <property type="project" value="InterPro"/>
</dbReference>
<feature type="domain" description="Cadherin" evidence="14">
    <location>
        <begin position="911"/>
        <end position="1012"/>
    </location>
</feature>
<feature type="domain" description="Cadherin" evidence="14">
    <location>
        <begin position="1946"/>
        <end position="2050"/>
    </location>
</feature>
<feature type="domain" description="Cadherin" evidence="14">
    <location>
        <begin position="1430"/>
        <end position="1530"/>
    </location>
</feature>
<dbReference type="PANTHER" id="PTHR24026:SF133">
    <property type="entry name" value="CADHERIN-RELATED FAMILY MEMBER 2"/>
    <property type="match status" value="1"/>
</dbReference>
<evidence type="ECO:0000256" key="4">
    <source>
        <dbReference type="ARBA" id="ARBA00022729"/>
    </source>
</evidence>
<evidence type="ECO:0000313" key="16">
    <source>
        <dbReference type="Proteomes" id="UP000827986"/>
    </source>
</evidence>
<keyword evidence="4" id="KW-0732">Signal</keyword>
<keyword evidence="3 13" id="KW-0812">Transmembrane</keyword>
<dbReference type="InterPro" id="IPR002126">
    <property type="entry name" value="Cadherin-like_dom"/>
</dbReference>
<keyword evidence="7" id="KW-0130">Cell adhesion</keyword>
<organism evidence="15 16">
    <name type="scientific">Mauremys mutica</name>
    <name type="common">yellowpond turtle</name>
    <dbReference type="NCBI Taxonomy" id="74926"/>
    <lineage>
        <taxon>Eukaryota</taxon>
        <taxon>Metazoa</taxon>
        <taxon>Chordata</taxon>
        <taxon>Craniata</taxon>
        <taxon>Vertebrata</taxon>
        <taxon>Euteleostomi</taxon>
        <taxon>Archelosauria</taxon>
        <taxon>Testudinata</taxon>
        <taxon>Testudines</taxon>
        <taxon>Cryptodira</taxon>
        <taxon>Durocryptodira</taxon>
        <taxon>Testudinoidea</taxon>
        <taxon>Geoemydidae</taxon>
        <taxon>Geoemydinae</taxon>
        <taxon>Mauremys</taxon>
    </lineage>
</organism>
<keyword evidence="9 13" id="KW-0472">Membrane</keyword>
<feature type="domain" description="Cadherin" evidence="14">
    <location>
        <begin position="1136"/>
        <end position="1225"/>
    </location>
</feature>
<feature type="domain" description="Cadherin" evidence="14">
    <location>
        <begin position="285"/>
        <end position="394"/>
    </location>
</feature>
<evidence type="ECO:0000256" key="6">
    <source>
        <dbReference type="ARBA" id="ARBA00022837"/>
    </source>
</evidence>
<dbReference type="FunFam" id="2.60.40.60:FF:000092">
    <property type="entry name" value="Protocadherin 8"/>
    <property type="match status" value="2"/>
</dbReference>
<dbReference type="EMBL" id="JAHDVG010000482">
    <property type="protein sequence ID" value="KAH1172528.1"/>
    <property type="molecule type" value="Genomic_DNA"/>
</dbReference>
<feature type="domain" description="Cadherin" evidence="14">
    <location>
        <begin position="2161"/>
        <end position="2279"/>
    </location>
</feature>
<accession>A0A9D4AVS0</accession>
<keyword evidence="5" id="KW-0677">Repeat</keyword>
<comment type="subcellular location">
    <subcellularLocation>
        <location evidence="1">Membrane</location>
        <topology evidence="1">Single-pass membrane protein</topology>
    </subcellularLocation>
</comment>
<dbReference type="FunFam" id="2.60.40.60:FF:000116">
    <property type="entry name" value="Dachsous cadherin-related 2"/>
    <property type="match status" value="2"/>
</dbReference>
<keyword evidence="2" id="KW-0245">EGF-like domain</keyword>
<proteinExistence type="predicted"/>
<dbReference type="Pfam" id="PF00028">
    <property type="entry name" value="Cadherin"/>
    <property type="match status" value="18"/>
</dbReference>
<evidence type="ECO:0000256" key="8">
    <source>
        <dbReference type="ARBA" id="ARBA00022989"/>
    </source>
</evidence>
<dbReference type="Proteomes" id="UP000827986">
    <property type="component" value="Unassembled WGS sequence"/>
</dbReference>
<dbReference type="PROSITE" id="PS50268">
    <property type="entry name" value="CADHERIN_2"/>
    <property type="match status" value="20"/>
</dbReference>
<gene>
    <name evidence="15" type="ORF">KIL84_016367</name>
</gene>
<name>A0A9D4AVS0_9SAUR</name>
<evidence type="ECO:0000313" key="15">
    <source>
        <dbReference type="EMBL" id="KAH1172528.1"/>
    </source>
</evidence>
<feature type="non-terminal residue" evidence="15">
    <location>
        <position position="1"/>
    </location>
</feature>
<feature type="domain" description="Cadherin" evidence="14">
    <location>
        <begin position="1841"/>
        <end position="1945"/>
    </location>
</feature>
<feature type="domain" description="Cadherin" evidence="14">
    <location>
        <begin position="603"/>
        <end position="699"/>
    </location>
</feature>
<sequence length="2571" mass="283653">GIPADIINGVLTHQNECFCTKDTQEKWSFILPCTRTFSSKKLMEVSRSLCFVLLGWVSFFCLDAQQITSISCDNTPDELQLSPLPEEYTGVIEWITNIPPNVKLTLEAFIFPEHLLYVELLFTPGSNNATVRTTKPLDTDALESSDFFYDICCQRTGIEEKVKNTRKLFLNDINDNSPVFLQTHYSVSISETTEVNRTVIKVEAQDKDLTPDFSIISYSLLGPNSDYFHIKEGDGNITLKKVLDYNKINSFNLTVQAKEKLGVNNGTASLLIHVWDYDTMNPYFNQSMYKATILENKTGTLPTLPERIVARDGDIGINEKVSYSIQHVDPPVYHSAFSIEADSGVLELKTPIDRENCSFLTVGIKATQQDNDLKTANTIVLVTIQDVNDNPPEFPQSNYVVSVPENSPDGTMVLQVTATDKDEGGFHGTFSLIPDDSPFQIRDTGILTVRNSSALDRERTAMILLQVKARDHLSPYFEAHSTITISLLDENDNTPAFEGTPYKQQIFSNMTVGMPVLQIVAHDPDDGLNGETWFILVSGNEEGHFELNETSGQISLKTLIPLLVNQLKNFTLWITATDGGMVPRSSSVPVQVFAVGDSRPRFIHKTYDGTLEEELNSPVPVTRVEFVSVDPHIPVILQVLTESDIFDVDINGTIWTKTKLDYESQKSHEINISLTDGKTIDYAAVFIKVTDINDNSPVFSAINATINVLESMQVGATVLSVSAADADDGFNGLVSYTLKGGEGKMDVDSAAGLIELRRKLDRETQAFYNLTVIASDQGQPALSAVVNFTIFVDDVNDNPPTFPLGGYQVSVSEDEMIGKVLLTVSAMDLDSGANARVKYRIISQLPQTSLPMVLVNSTTGQLTLSQQLDYETVKLFEVRVQASDEGIPSLNTSVLVVIHVLDVNDNPPEFSQAVYNIFVLENIQKGSLIYALNVTDKDQVGFSQGYFILNNTMFTVNKHGILSIRNDTELDRESTPTLTLQVWAVDAETEGLNSSALLDITVLDVNDNNPEFQMQPFNFTTPEGDYTLDAPTVVGHVAATDLDEGENAHITFHLVAEDGKNPFSIQQNGTILANGFMDREIKEKYELLLVASDNGVPQRQNFTYVTISVLDVNDNPPQFTKTQYSANIRVATAKEGVSVLSVSATDSDLANNSLISYSFMNHSDDFWVNNLTGEITLASNLTHVTADTVITLTVIATDHGVPQLTSNASVILYLLVNDTDFGLTFESSSYEFSILEQEPVTTAVGSVKALTGSIAIRVIYSLKSYTDKFSVNDQGNIMTLVSLDREEQDLYSIIVEAVDSAVSPSSAVSLVTIIVNDTNDNSPVFSTLIQTKRSAPENEDTIDFGIFSAVDQDVGVNALINYSLENDFAGTFHINSSTARLTTKRALDREMVDSYELKIMATDSGIPKQSASLVLSITVEDVNDNPPVFLQKSFNVTVKENEPPSVILNVTATDKDTGYNAVIHYAITEETSFYVGELSGHITTLQPLDYENCAQHTIVLKAFNPGDPHFQDTANVTVNVEDVNEEGPKFDRPSYYKILRDNSTAGMMVIDINATDESKGFDEGIYYNLTGGNFEGLFKISSTLGQITLTRDTVKQTTTVQYSLMVTATDSGLPPLSTSVKVSVMIAPINTSFPVFSADVYQPDALSEKALPGTFVVQISVLYKSPVIYSIISGNEKGYFSIDQFSGIIRTTKNLTVEEFPILFIVQAIDSSEPNIYSQASVQVTVIDENDFPPVFPSSLLEAMLQENSTSTQIIQMKAQDNDTGRNGFLTYGILSGDRQKFRIDEATGILYSTVPVDYEEGPTKYQVVIYAEDNGIPEKKRGYCTIIINIIDINDCPPVFDPVNTLSVMENAPVGFIVGKVTATDRDEGDNAFVLYNLIGGGGNIFEIDEVHGNIKIKNSPDYETLNRYILTVNACNNKSAPFYQANTTVTVVVADINDNAPEFTQDSYYEEISMINPVAAHVITVKAIDKDQGENALIEYYILPDFSFSQFFLIEDINEGKIITIGNLSKPGEIPLRIIAKDRGSPPLNSTALIKLNVLDNRPFVPQFNQTDISTTVMEDTGAAHLVYTFAVMEALGRQIDYKIVSGNERAHFILDTKSGQLKTAINLNYEEISQYTITVEANESPSSVTQDQYSGLFSQNVARLTILVQDVNEKPAFLNSSYSVRILNSVPYKFPVVKVQATDPDSGDNGFLLYSLVNHQTNEFDIDENTGQIYTVSVTGKTGSFPLQVEAADQGGKGLMTQATVDVTIDPSSNDNIVVLVLSQKINIVERNIPELKRVLEGKLEWTVYIIDVLSNTVDRRIRESTDVTHVKIVAVDQAAQAIPAEHVKRKFKEQEMAIQTELEKIFGTSVSVAVEETPVDSMPSELIATIILSILLGCILIAFVTYTFVTRKRNAKLQILVNEHNEINRNIGNPYATDSDASPQILRKQDDKGAQVMEVKDMENINKNNDEKEILVEKQKCDDPDILLLDVKNEHEENVALKETTEPNNVAPQLTTEAVTNQTCFLTETNDGSPDPTMRNNGKELKGVRFSEVAIILEPETEQNDPDLDILAALKEREDEGAHISAL</sequence>
<feature type="domain" description="Cadherin" evidence="14">
    <location>
        <begin position="395"/>
        <end position="497"/>
    </location>
</feature>
<feature type="domain" description="Cadherin" evidence="14">
    <location>
        <begin position="1347"/>
        <end position="1429"/>
    </location>
</feature>
<evidence type="ECO:0000256" key="11">
    <source>
        <dbReference type="ARBA" id="ARBA00023180"/>
    </source>
</evidence>
<dbReference type="GO" id="GO:0007163">
    <property type="term" value="P:establishment or maintenance of cell polarity"/>
    <property type="evidence" value="ECO:0007669"/>
    <property type="project" value="UniProtKB-ARBA"/>
</dbReference>
<dbReference type="PANTHER" id="PTHR24026">
    <property type="entry name" value="FAT ATYPICAL CADHERIN-RELATED"/>
    <property type="match status" value="1"/>
</dbReference>
<evidence type="ECO:0000256" key="9">
    <source>
        <dbReference type="ARBA" id="ARBA00023136"/>
    </source>
</evidence>
<evidence type="ECO:0000256" key="10">
    <source>
        <dbReference type="ARBA" id="ARBA00023157"/>
    </source>
</evidence>
<feature type="domain" description="Cadherin" evidence="14">
    <location>
        <begin position="803"/>
        <end position="910"/>
    </location>
</feature>
<dbReference type="Gene3D" id="2.60.40.60">
    <property type="entry name" value="Cadherins"/>
    <property type="match status" value="20"/>
</dbReference>
<feature type="domain" description="Cadherin" evidence="14">
    <location>
        <begin position="700"/>
        <end position="802"/>
    </location>
</feature>
<evidence type="ECO:0000256" key="12">
    <source>
        <dbReference type="PROSITE-ProRule" id="PRU00043"/>
    </source>
</evidence>
<dbReference type="PRINTS" id="PR00205">
    <property type="entry name" value="CADHERIN"/>
</dbReference>
<dbReference type="PROSITE" id="PS00232">
    <property type="entry name" value="CADHERIN_1"/>
    <property type="match status" value="8"/>
</dbReference>
<dbReference type="FunFam" id="2.60.40.60:FF:000020">
    <property type="entry name" value="Dachsous cadherin-related 1b"/>
    <property type="match status" value="3"/>
</dbReference>
<dbReference type="FunFam" id="2.60.40.60:FF:000015">
    <property type="entry name" value="FAT atypical cadherin 1"/>
    <property type="match status" value="1"/>
</dbReference>
<dbReference type="InterPro" id="IPR015919">
    <property type="entry name" value="Cadherin-like_sf"/>
</dbReference>
<reference evidence="15" key="1">
    <citation type="submission" date="2021-09" db="EMBL/GenBank/DDBJ databases">
        <title>The genome of Mauremys mutica provides insights into the evolution of semi-aquatic lifestyle.</title>
        <authorList>
            <person name="Gong S."/>
            <person name="Gao Y."/>
        </authorList>
    </citation>
    <scope>NUCLEOTIDE SEQUENCE</scope>
    <source>
        <strain evidence="15">MM-2020</strain>
        <tissue evidence="15">Muscle</tissue>
    </source>
</reference>
<feature type="domain" description="Cadherin" evidence="14">
    <location>
        <begin position="181"/>
        <end position="284"/>
    </location>
</feature>
<evidence type="ECO:0000259" key="14">
    <source>
        <dbReference type="PROSITE" id="PS50268"/>
    </source>
</evidence>
<comment type="caution">
    <text evidence="15">The sequence shown here is derived from an EMBL/GenBank/DDBJ whole genome shotgun (WGS) entry which is preliminary data.</text>
</comment>
<evidence type="ECO:0000256" key="13">
    <source>
        <dbReference type="SAM" id="Phobius"/>
    </source>
</evidence>
<evidence type="ECO:0000256" key="7">
    <source>
        <dbReference type="ARBA" id="ARBA00022889"/>
    </source>
</evidence>
<keyword evidence="10" id="KW-1015">Disulfide bond</keyword>